<evidence type="ECO:0000259" key="4">
    <source>
        <dbReference type="PROSITE" id="PS50043"/>
    </source>
</evidence>
<dbReference type="Proteomes" id="UP001163203">
    <property type="component" value="Chromosome"/>
</dbReference>
<dbReference type="InterPro" id="IPR016032">
    <property type="entry name" value="Sig_transdc_resp-reg_C-effctor"/>
</dbReference>
<dbReference type="SUPFAM" id="SSF46894">
    <property type="entry name" value="C-terminal effector domain of the bipartite response regulators"/>
    <property type="match status" value="1"/>
</dbReference>
<keyword evidence="3" id="KW-0804">Transcription</keyword>
<dbReference type="PANTHER" id="PTHR44688:SF16">
    <property type="entry name" value="DNA-BINDING TRANSCRIPTIONAL ACTIVATOR DEVR_DOSR"/>
    <property type="match status" value="1"/>
</dbReference>
<keyword evidence="2" id="KW-0238">DNA-binding</keyword>
<dbReference type="EMBL" id="CP113836">
    <property type="protein sequence ID" value="WAL63970.1"/>
    <property type="molecule type" value="Genomic_DNA"/>
</dbReference>
<dbReference type="RefSeq" id="WP_268754214.1">
    <property type="nucleotide sequence ID" value="NZ_CP113836.1"/>
</dbReference>
<dbReference type="PROSITE" id="PS50043">
    <property type="entry name" value="HTH_LUXR_2"/>
    <property type="match status" value="1"/>
</dbReference>
<evidence type="ECO:0000256" key="1">
    <source>
        <dbReference type="ARBA" id="ARBA00023015"/>
    </source>
</evidence>
<dbReference type="PROSITE" id="PS00622">
    <property type="entry name" value="HTH_LUXR_1"/>
    <property type="match status" value="1"/>
</dbReference>
<dbReference type="Pfam" id="PF00196">
    <property type="entry name" value="GerE"/>
    <property type="match status" value="1"/>
</dbReference>
<keyword evidence="1" id="KW-0805">Transcription regulation</keyword>
<dbReference type="PANTHER" id="PTHR44688">
    <property type="entry name" value="DNA-BINDING TRANSCRIPTIONAL ACTIVATOR DEVR_DOSR"/>
    <property type="match status" value="1"/>
</dbReference>
<gene>
    <name evidence="5" type="ORF">ORV05_23635</name>
</gene>
<evidence type="ECO:0000256" key="2">
    <source>
        <dbReference type="ARBA" id="ARBA00023125"/>
    </source>
</evidence>
<protein>
    <submittedName>
        <fullName evidence="5">Response regulator transcription factor</fullName>
    </submittedName>
</protein>
<organism evidence="5 6">
    <name type="scientific">Amycolatopsis cynarae</name>
    <dbReference type="NCBI Taxonomy" id="2995223"/>
    <lineage>
        <taxon>Bacteria</taxon>
        <taxon>Bacillati</taxon>
        <taxon>Actinomycetota</taxon>
        <taxon>Actinomycetes</taxon>
        <taxon>Pseudonocardiales</taxon>
        <taxon>Pseudonocardiaceae</taxon>
        <taxon>Amycolatopsis</taxon>
    </lineage>
</organism>
<proteinExistence type="predicted"/>
<evidence type="ECO:0000313" key="5">
    <source>
        <dbReference type="EMBL" id="WAL63970.1"/>
    </source>
</evidence>
<keyword evidence="6" id="KW-1185">Reference proteome</keyword>
<evidence type="ECO:0000313" key="6">
    <source>
        <dbReference type="Proteomes" id="UP001163203"/>
    </source>
</evidence>
<evidence type="ECO:0000256" key="3">
    <source>
        <dbReference type="ARBA" id="ARBA00023163"/>
    </source>
</evidence>
<sequence>MSNVVELPVASRRVEAGDRVPRVLRVAYFGRLDLVARGVEAVVTADPWLCWLGQVQDEEPLHLLASVSFPDVLIVEQAADPGYSVCRSLRVSAPRASVVVLADRVPGTVPGVDRFVALSAGALRLVGALHACAGQEFATGVPGPPQEERSVALTDREVEVLSLMSAGNRTEAIAAALSISPNTVKKRAHRLFLKLQVRDRAHAVAKGYEYGVLPVSPRRGLPSGAPSRSIGL</sequence>
<dbReference type="CDD" id="cd06170">
    <property type="entry name" value="LuxR_C_like"/>
    <property type="match status" value="1"/>
</dbReference>
<dbReference type="Gene3D" id="1.10.10.10">
    <property type="entry name" value="Winged helix-like DNA-binding domain superfamily/Winged helix DNA-binding domain"/>
    <property type="match status" value="1"/>
</dbReference>
<accession>A0ABY7AVE5</accession>
<reference evidence="5" key="1">
    <citation type="submission" date="2022-11" db="EMBL/GenBank/DDBJ databases">
        <authorList>
            <person name="Mo P."/>
        </authorList>
    </citation>
    <scope>NUCLEOTIDE SEQUENCE</scope>
    <source>
        <strain evidence="5">HUAS 11-8</strain>
    </source>
</reference>
<name>A0ABY7AVE5_9PSEU</name>
<feature type="domain" description="HTH luxR-type" evidence="4">
    <location>
        <begin position="146"/>
        <end position="211"/>
    </location>
</feature>
<dbReference type="SMART" id="SM00421">
    <property type="entry name" value="HTH_LUXR"/>
    <property type="match status" value="1"/>
</dbReference>
<dbReference type="InterPro" id="IPR036388">
    <property type="entry name" value="WH-like_DNA-bd_sf"/>
</dbReference>
<dbReference type="InterPro" id="IPR000792">
    <property type="entry name" value="Tscrpt_reg_LuxR_C"/>
</dbReference>
<dbReference type="PRINTS" id="PR00038">
    <property type="entry name" value="HTHLUXR"/>
</dbReference>